<evidence type="ECO:0000313" key="1">
    <source>
        <dbReference type="EMBL" id="KKQ86550.1"/>
    </source>
</evidence>
<evidence type="ECO:0000313" key="2">
    <source>
        <dbReference type="Proteomes" id="UP000033944"/>
    </source>
</evidence>
<comment type="caution">
    <text evidence="1">The sequence shown here is derived from an EMBL/GenBank/DDBJ whole genome shotgun (WGS) entry which is preliminary data.</text>
</comment>
<gene>
    <name evidence="1" type="ORF">UT10_C0022G0011</name>
</gene>
<reference evidence="1 2" key="1">
    <citation type="journal article" date="2015" name="Nature">
        <title>rRNA introns, odd ribosomes, and small enigmatic genomes across a large radiation of phyla.</title>
        <authorList>
            <person name="Brown C.T."/>
            <person name="Hug L.A."/>
            <person name="Thomas B.C."/>
            <person name="Sharon I."/>
            <person name="Castelle C.J."/>
            <person name="Singh A."/>
            <person name="Wilkins M.J."/>
            <person name="Williams K.H."/>
            <person name="Banfield J.F."/>
        </authorList>
    </citation>
    <scope>NUCLEOTIDE SEQUENCE [LARGE SCALE GENOMIC DNA]</scope>
</reference>
<protein>
    <submittedName>
        <fullName evidence="1">Uncharacterized protein</fullName>
    </submittedName>
</protein>
<accession>A0A0G0LF27</accession>
<sequence>MQKDQLVYDIGMQMVRPGKGVAVAVGWGKTPRLRIGQEGYIELHVDQNMGGEFWQNLDGPLSPGNWTGAQHRSDQFRFSASLGWSGKRHESEIIFGYQLVRTDEFCITSEGQLHQRTTKER</sequence>
<organism evidence="1 2">
    <name type="scientific">Candidatus Woesebacteria bacterium GW2011_GWB1_38_8b</name>
    <dbReference type="NCBI Taxonomy" id="1618571"/>
    <lineage>
        <taxon>Bacteria</taxon>
        <taxon>Candidatus Woeseibacteriota</taxon>
    </lineage>
</organism>
<dbReference type="AlphaFoldDB" id="A0A0G0LF27"/>
<proteinExistence type="predicted"/>
<name>A0A0G0LF27_9BACT</name>
<dbReference type="EMBL" id="LBVN01000022">
    <property type="protein sequence ID" value="KKQ86550.1"/>
    <property type="molecule type" value="Genomic_DNA"/>
</dbReference>
<dbReference type="Proteomes" id="UP000033944">
    <property type="component" value="Unassembled WGS sequence"/>
</dbReference>